<feature type="compositionally biased region" description="Polar residues" evidence="5">
    <location>
        <begin position="1"/>
        <end position="14"/>
    </location>
</feature>
<dbReference type="EMBL" id="CAJGYM010000004">
    <property type="protein sequence ID" value="CAD6186153.1"/>
    <property type="molecule type" value="Genomic_DNA"/>
</dbReference>
<dbReference type="Pfam" id="PF12253">
    <property type="entry name" value="CAF1A_dimeriz"/>
    <property type="match status" value="1"/>
</dbReference>
<feature type="compositionally biased region" description="Acidic residues" evidence="5">
    <location>
        <begin position="351"/>
        <end position="385"/>
    </location>
</feature>
<evidence type="ECO:0000256" key="4">
    <source>
        <dbReference type="ARBA" id="ARBA00023242"/>
    </source>
</evidence>
<dbReference type="GO" id="GO:0006281">
    <property type="term" value="P:DNA repair"/>
    <property type="evidence" value="ECO:0007669"/>
    <property type="project" value="UniProtKB-KW"/>
</dbReference>
<dbReference type="InterPro" id="IPR022043">
    <property type="entry name" value="CAF1A_DD"/>
</dbReference>
<dbReference type="Proteomes" id="UP000835052">
    <property type="component" value="Unassembled WGS sequence"/>
</dbReference>
<feature type="domain" description="Chromatin assembly factor 1 subunit A dimerization" evidence="6">
    <location>
        <begin position="316"/>
        <end position="385"/>
    </location>
</feature>
<evidence type="ECO:0000313" key="8">
    <source>
        <dbReference type="Proteomes" id="UP000835052"/>
    </source>
</evidence>
<keyword evidence="2" id="KW-0227">DNA damage</keyword>
<comment type="subcellular location">
    <subcellularLocation>
        <location evidence="1">Nucleus</location>
    </subcellularLocation>
</comment>
<dbReference type="GO" id="GO:0005634">
    <property type="term" value="C:nucleus"/>
    <property type="evidence" value="ECO:0007669"/>
    <property type="project" value="UniProtKB-SubCell"/>
</dbReference>
<dbReference type="PANTHER" id="PTHR15272">
    <property type="entry name" value="CHROMATIN ASSEMBLY FACTOR 1 SUBUNIT A CAF-1 SUBUNIT A"/>
    <property type="match status" value="1"/>
</dbReference>
<gene>
    <name evidence="7" type="ORF">CAUJ_LOCUS2072</name>
</gene>
<keyword evidence="3" id="KW-0234">DNA repair</keyword>
<feature type="compositionally biased region" description="Basic and acidic residues" evidence="5">
    <location>
        <begin position="442"/>
        <end position="457"/>
    </location>
</feature>
<feature type="compositionally biased region" description="Basic and acidic residues" evidence="5">
    <location>
        <begin position="110"/>
        <end position="225"/>
    </location>
</feature>
<evidence type="ECO:0000256" key="3">
    <source>
        <dbReference type="ARBA" id="ARBA00023204"/>
    </source>
</evidence>
<feature type="region of interest" description="Disordered" evidence="5">
    <location>
        <begin position="1"/>
        <end position="225"/>
    </location>
</feature>
<feature type="region of interest" description="Disordered" evidence="5">
    <location>
        <begin position="349"/>
        <end position="472"/>
    </location>
</feature>
<feature type="compositionally biased region" description="Basic and acidic residues" evidence="5">
    <location>
        <begin position="37"/>
        <end position="46"/>
    </location>
</feature>
<evidence type="ECO:0000259" key="6">
    <source>
        <dbReference type="Pfam" id="PF12253"/>
    </source>
</evidence>
<dbReference type="PANTHER" id="PTHR15272:SF0">
    <property type="entry name" value="CHROMATIN ASSEMBLY FACTOR 1 SUBUNIT A"/>
    <property type="match status" value="1"/>
</dbReference>
<reference evidence="7" key="1">
    <citation type="submission" date="2020-10" db="EMBL/GenBank/DDBJ databases">
        <authorList>
            <person name="Kikuchi T."/>
        </authorList>
    </citation>
    <scope>NUCLEOTIDE SEQUENCE</scope>
    <source>
        <strain evidence="7">NKZ352</strain>
    </source>
</reference>
<organism evidence="7 8">
    <name type="scientific">Caenorhabditis auriculariae</name>
    <dbReference type="NCBI Taxonomy" id="2777116"/>
    <lineage>
        <taxon>Eukaryota</taxon>
        <taxon>Metazoa</taxon>
        <taxon>Ecdysozoa</taxon>
        <taxon>Nematoda</taxon>
        <taxon>Chromadorea</taxon>
        <taxon>Rhabditida</taxon>
        <taxon>Rhabditina</taxon>
        <taxon>Rhabditomorpha</taxon>
        <taxon>Rhabditoidea</taxon>
        <taxon>Rhabditidae</taxon>
        <taxon>Peloderinae</taxon>
        <taxon>Caenorhabditis</taxon>
    </lineage>
</organism>
<sequence>MTTSDEAVTVVENNENLDSEDAAEKLKGVKRAASPLKNDEVKKPKCDVPVSSSNGTPAKSEKSEDEPEIVELDDEDDDDSPTKKAPHTPALKSGGAKDSGTPKTPKTPKVSKEEREQLRLKKLQEKEHQRIERERLLEEKRLEKEREKEEKRLEKERKEKERVEKKLEEERKKEEKRKEAEEKKRKEEEEKLKKKKEEDDKKEARRKEEEEKRDAKKKEEEAMEEKKRRESARFLGFFSKVEKKKATVEVDNNLWYKPFEMKPGMSVASILHREPVNVLNNLLEHLDTVTPITYLTSDAVKKRKILLARKIHLRAKLIQFHDNTRPPYYGTWRKKPQVIKGRRPFASETGIDYEVDSDAEWEDEPSDGEECRSDEEDVGDDEVMSDDGFFVPPCYLSDGEGEGESDSEQKVDEAKPRKRVIIEEDEGGAGSSGGGIINSSGQKEDDGRPENAEERRARLAARASEWARRVSRGGPRCLDSVCLGPCFEPPPPVATATTSPSKADAEECPFRVQLRTKAILFA</sequence>
<accession>A0A8S1GU33</accession>
<feature type="compositionally biased region" description="Acidic residues" evidence="5">
    <location>
        <begin position="63"/>
        <end position="79"/>
    </location>
</feature>
<evidence type="ECO:0000256" key="2">
    <source>
        <dbReference type="ARBA" id="ARBA00022763"/>
    </source>
</evidence>
<evidence type="ECO:0000256" key="1">
    <source>
        <dbReference type="ARBA" id="ARBA00004123"/>
    </source>
</evidence>
<dbReference type="GO" id="GO:0006334">
    <property type="term" value="P:nucleosome assembly"/>
    <property type="evidence" value="ECO:0007669"/>
    <property type="project" value="TreeGrafter"/>
</dbReference>
<keyword evidence="4" id="KW-0539">Nucleus</keyword>
<name>A0A8S1GU33_9PELO</name>
<keyword evidence="8" id="KW-1185">Reference proteome</keyword>
<dbReference type="GO" id="GO:0033186">
    <property type="term" value="C:CAF-1 complex"/>
    <property type="evidence" value="ECO:0007669"/>
    <property type="project" value="TreeGrafter"/>
</dbReference>
<protein>
    <recommendedName>
        <fullName evidence="6">Chromatin assembly factor 1 subunit A dimerization domain-containing protein</fullName>
    </recommendedName>
</protein>
<evidence type="ECO:0000256" key="5">
    <source>
        <dbReference type="SAM" id="MobiDB-lite"/>
    </source>
</evidence>
<proteinExistence type="predicted"/>
<evidence type="ECO:0000313" key="7">
    <source>
        <dbReference type="EMBL" id="CAD6186153.1"/>
    </source>
</evidence>
<comment type="caution">
    <text evidence="7">The sequence shown here is derived from an EMBL/GenBank/DDBJ whole genome shotgun (WGS) entry which is preliminary data.</text>
</comment>
<dbReference type="AlphaFoldDB" id="A0A8S1GU33"/>
<dbReference type="OrthoDB" id="79480at2759"/>